<sequence length="283" mass="31140">MMRRSGLVHWLLLLLGALLFVSASVSLRQQKRINASPEIQVALPLFVQVFMAGGDRFLAANLGAIRALITETAKMHPDEYKILGKVQVDASWLNPAHEDNYYIASATLPWNGQVDAAQTVLRRASLARPFDYQPAFYYAFNLLQFKGDAAGASEWLRTAAAKLPDDDERLTMENFAARWLDKAEDLGLAIAVVESMAKQAKRKDFRNYLQQARNACASCLRCGRRLALSSKKNGRPVQSLEQLVDAGLISGIPVDPFGVGYALDPAGIPIFGGVKVDEHGNKH</sequence>
<name>A0A9D7ICJ4_9RHOO</name>
<dbReference type="Proteomes" id="UP000886602">
    <property type="component" value="Unassembled WGS sequence"/>
</dbReference>
<comment type="caution">
    <text evidence="1">The sequence shown here is derived from an EMBL/GenBank/DDBJ whole genome shotgun (WGS) entry which is preliminary data.</text>
</comment>
<dbReference type="EMBL" id="JADJNC010000011">
    <property type="protein sequence ID" value="MBK7423065.1"/>
    <property type="molecule type" value="Genomic_DNA"/>
</dbReference>
<gene>
    <name evidence="1" type="ORF">IPJ48_08205</name>
</gene>
<evidence type="ECO:0000313" key="1">
    <source>
        <dbReference type="EMBL" id="MBK7423065.1"/>
    </source>
</evidence>
<organism evidence="1 2">
    <name type="scientific">Candidatus Propionivibrio dominans</name>
    <dbReference type="NCBI Taxonomy" id="2954373"/>
    <lineage>
        <taxon>Bacteria</taxon>
        <taxon>Pseudomonadati</taxon>
        <taxon>Pseudomonadota</taxon>
        <taxon>Betaproteobacteria</taxon>
        <taxon>Rhodocyclales</taxon>
        <taxon>Rhodocyclaceae</taxon>
        <taxon>Propionivibrio</taxon>
    </lineage>
</organism>
<evidence type="ECO:0000313" key="2">
    <source>
        <dbReference type="Proteomes" id="UP000886602"/>
    </source>
</evidence>
<reference evidence="1" key="1">
    <citation type="submission" date="2020-10" db="EMBL/GenBank/DDBJ databases">
        <title>Connecting structure to function with the recovery of over 1000 high-quality activated sludge metagenome-assembled genomes encoding full-length rRNA genes using long-read sequencing.</title>
        <authorList>
            <person name="Singleton C.M."/>
            <person name="Petriglieri F."/>
            <person name="Kristensen J.M."/>
            <person name="Kirkegaard R.H."/>
            <person name="Michaelsen T.Y."/>
            <person name="Andersen M.H."/>
            <person name="Karst S.M."/>
            <person name="Dueholm M.S."/>
            <person name="Nielsen P.H."/>
            <person name="Albertsen M."/>
        </authorList>
    </citation>
    <scope>NUCLEOTIDE SEQUENCE</scope>
    <source>
        <strain evidence="1">EsbW_18-Q3-R4-48_MAXAC.044</strain>
    </source>
</reference>
<accession>A0A9D7ICJ4</accession>
<protein>
    <submittedName>
        <fullName evidence="1">Uncharacterized protein</fullName>
    </submittedName>
</protein>
<dbReference type="AlphaFoldDB" id="A0A9D7ICJ4"/>
<proteinExistence type="predicted"/>